<dbReference type="PANTHER" id="PTHR16288">
    <property type="entry name" value="WD40 REPEAT PROTEIN 4"/>
    <property type="match status" value="1"/>
</dbReference>
<dbReference type="InterPro" id="IPR036322">
    <property type="entry name" value="WD40_repeat_dom_sf"/>
</dbReference>
<feature type="compositionally biased region" description="Acidic residues" evidence="7">
    <location>
        <begin position="133"/>
        <end position="150"/>
    </location>
</feature>
<dbReference type="Gene3D" id="2.130.10.10">
    <property type="entry name" value="YVTN repeat-like/Quinoprotein amine dehydrogenase"/>
    <property type="match status" value="1"/>
</dbReference>
<dbReference type="InterPro" id="IPR015943">
    <property type="entry name" value="WD40/YVTN_repeat-like_dom_sf"/>
</dbReference>
<keyword evidence="2 6" id="KW-0853">WD repeat</keyword>
<dbReference type="AlphaFoldDB" id="A0A0G4FEL1"/>
<dbReference type="InterPro" id="IPR028884">
    <property type="entry name" value="Trm82"/>
</dbReference>
<evidence type="ECO:0000256" key="6">
    <source>
        <dbReference type="PROSITE-ProRule" id="PRU00221"/>
    </source>
</evidence>
<feature type="repeat" description="WD" evidence="6">
    <location>
        <begin position="200"/>
        <end position="242"/>
    </location>
</feature>
<evidence type="ECO:0000256" key="2">
    <source>
        <dbReference type="ARBA" id="ARBA00022574"/>
    </source>
</evidence>
<name>A0A0G4FEL1_9ALVE</name>
<dbReference type="VEuPathDB" id="CryptoDB:Cvel_16542"/>
<dbReference type="GO" id="GO:0005829">
    <property type="term" value="C:cytosol"/>
    <property type="evidence" value="ECO:0007669"/>
    <property type="project" value="TreeGrafter"/>
</dbReference>
<sequence length="423" mass="45988">MAGAKPDLPCSPAAIHPQTHTVAWAAGRFLFALNLERGEWEVKRDDSCEQPIRSLEFGSSSWLVGDDAKCVSMRRAGNWETVGKWRLRKKVTSALFAGEQTFLVADKFGEVRQFETKQTQAESGETGEGGGGDAEEKEGGGEEEDEEEGEGEGKIVIGHLASIITAMIFSSDRRFVITGDKDEKIRVSAWPQCFDIQTFCLGHSEFVTSLLQPEGLPQILVSAAADKTVRLWNLETGICLQTVKLEHIPFKLLWIPSEGGGQEGHVICLCEGLSGFVLMAFTQDGGQPAAASAAGETGAQLGTPKEFKLPLQPLSVVAFKKSPRGLKGLKAFNEADQRDASVLSDEPVWVCLFVDTDGRLSLPVCPLTGEKILEGEGEWMGSDIGESIPLAPVSFWRWRGLEGGEGAGGEDDRHKRKKMKPRQ</sequence>
<dbReference type="EMBL" id="CDMZ01000306">
    <property type="protein sequence ID" value="CEM11419.1"/>
    <property type="molecule type" value="Genomic_DNA"/>
</dbReference>
<dbReference type="SMART" id="SM00320">
    <property type="entry name" value="WD40"/>
    <property type="match status" value="2"/>
</dbReference>
<feature type="compositionally biased region" description="Basic residues" evidence="7">
    <location>
        <begin position="414"/>
        <end position="423"/>
    </location>
</feature>
<evidence type="ECO:0000256" key="5">
    <source>
        <dbReference type="ARBA" id="ARBA00023242"/>
    </source>
</evidence>
<evidence type="ECO:0000256" key="1">
    <source>
        <dbReference type="ARBA" id="ARBA00004123"/>
    </source>
</evidence>
<evidence type="ECO:0000256" key="4">
    <source>
        <dbReference type="ARBA" id="ARBA00022737"/>
    </source>
</evidence>
<gene>
    <name evidence="8" type="ORF">Cvel_16542</name>
</gene>
<dbReference type="Pfam" id="PF00400">
    <property type="entry name" value="WD40"/>
    <property type="match status" value="2"/>
</dbReference>
<dbReference type="GO" id="GO:0006400">
    <property type="term" value="P:tRNA modification"/>
    <property type="evidence" value="ECO:0007669"/>
    <property type="project" value="TreeGrafter"/>
</dbReference>
<comment type="subcellular location">
    <subcellularLocation>
        <location evidence="1">Nucleus</location>
    </subcellularLocation>
</comment>
<dbReference type="SUPFAM" id="SSF50978">
    <property type="entry name" value="WD40 repeat-like"/>
    <property type="match status" value="1"/>
</dbReference>
<feature type="region of interest" description="Disordered" evidence="7">
    <location>
        <begin position="403"/>
        <end position="423"/>
    </location>
</feature>
<keyword evidence="4" id="KW-0677">Repeat</keyword>
<evidence type="ECO:0000256" key="7">
    <source>
        <dbReference type="SAM" id="MobiDB-lite"/>
    </source>
</evidence>
<keyword evidence="5" id="KW-0539">Nucleus</keyword>
<dbReference type="GO" id="GO:0043527">
    <property type="term" value="C:tRNA methyltransferase complex"/>
    <property type="evidence" value="ECO:0007669"/>
    <property type="project" value="TreeGrafter"/>
</dbReference>
<evidence type="ECO:0000313" key="8">
    <source>
        <dbReference type="EMBL" id="CEM11419.1"/>
    </source>
</evidence>
<proteinExistence type="predicted"/>
<accession>A0A0G4FEL1</accession>
<evidence type="ECO:0000256" key="3">
    <source>
        <dbReference type="ARBA" id="ARBA00022694"/>
    </source>
</evidence>
<dbReference type="PROSITE" id="PS50082">
    <property type="entry name" value="WD_REPEATS_2"/>
    <property type="match status" value="1"/>
</dbReference>
<protein>
    <submittedName>
        <fullName evidence="8">Uncharacterized protein</fullName>
    </submittedName>
</protein>
<dbReference type="InterPro" id="IPR019775">
    <property type="entry name" value="WD40_repeat_CS"/>
</dbReference>
<reference evidence="8" key="1">
    <citation type="submission" date="2014-11" db="EMBL/GenBank/DDBJ databases">
        <authorList>
            <person name="Otto D Thomas"/>
            <person name="Naeem Raeece"/>
        </authorList>
    </citation>
    <scope>NUCLEOTIDE SEQUENCE</scope>
</reference>
<dbReference type="GO" id="GO:0005634">
    <property type="term" value="C:nucleus"/>
    <property type="evidence" value="ECO:0007669"/>
    <property type="project" value="UniProtKB-SubCell"/>
</dbReference>
<feature type="region of interest" description="Disordered" evidence="7">
    <location>
        <begin position="116"/>
        <end position="152"/>
    </location>
</feature>
<dbReference type="InterPro" id="IPR001680">
    <property type="entry name" value="WD40_rpt"/>
</dbReference>
<organism evidence="8">
    <name type="scientific">Chromera velia CCMP2878</name>
    <dbReference type="NCBI Taxonomy" id="1169474"/>
    <lineage>
        <taxon>Eukaryota</taxon>
        <taxon>Sar</taxon>
        <taxon>Alveolata</taxon>
        <taxon>Colpodellida</taxon>
        <taxon>Chromeraceae</taxon>
        <taxon>Chromera</taxon>
    </lineage>
</organism>
<dbReference type="PROSITE" id="PS00678">
    <property type="entry name" value="WD_REPEATS_1"/>
    <property type="match status" value="1"/>
</dbReference>
<dbReference type="GO" id="GO:0036265">
    <property type="term" value="P:RNA (guanine-N7)-methylation"/>
    <property type="evidence" value="ECO:0007669"/>
    <property type="project" value="InterPro"/>
</dbReference>
<keyword evidence="3" id="KW-0819">tRNA processing</keyword>
<dbReference type="PANTHER" id="PTHR16288:SF0">
    <property type="entry name" value="TRNA (GUANINE-N(7)-)-METHYLTRANSFERASE NON-CATALYTIC SUBUNIT WDR4"/>
    <property type="match status" value="1"/>
</dbReference>